<gene>
    <name evidence="2" type="ordered locus">Os07g0566150</name>
    <name evidence="2" type="ORF">OSNPB_070566150</name>
</gene>
<dbReference type="InParanoid" id="A0A0P0X7L7"/>
<reference evidence="3" key="1">
    <citation type="journal article" date="2005" name="Nature">
        <title>The map-based sequence of the rice genome.</title>
        <authorList>
            <consortium name="International rice genome sequencing project (IRGSP)"/>
            <person name="Matsumoto T."/>
            <person name="Wu J."/>
            <person name="Kanamori H."/>
            <person name="Katayose Y."/>
            <person name="Fujisawa M."/>
            <person name="Namiki N."/>
            <person name="Mizuno H."/>
            <person name="Yamamoto K."/>
            <person name="Antonio B.A."/>
            <person name="Baba T."/>
            <person name="Sakata K."/>
            <person name="Nagamura Y."/>
            <person name="Aoki H."/>
            <person name="Arikawa K."/>
            <person name="Arita K."/>
            <person name="Bito T."/>
            <person name="Chiden Y."/>
            <person name="Fujitsuka N."/>
            <person name="Fukunaka R."/>
            <person name="Hamada M."/>
            <person name="Harada C."/>
            <person name="Hayashi A."/>
            <person name="Hijishita S."/>
            <person name="Honda M."/>
            <person name="Hosokawa S."/>
            <person name="Ichikawa Y."/>
            <person name="Idonuma A."/>
            <person name="Iijima M."/>
            <person name="Ikeda M."/>
            <person name="Ikeno M."/>
            <person name="Ito K."/>
            <person name="Ito S."/>
            <person name="Ito T."/>
            <person name="Ito Y."/>
            <person name="Ito Y."/>
            <person name="Iwabuchi A."/>
            <person name="Kamiya K."/>
            <person name="Karasawa W."/>
            <person name="Kurita K."/>
            <person name="Katagiri S."/>
            <person name="Kikuta A."/>
            <person name="Kobayashi H."/>
            <person name="Kobayashi N."/>
            <person name="Machita K."/>
            <person name="Maehara T."/>
            <person name="Masukawa M."/>
            <person name="Mizubayashi T."/>
            <person name="Mukai Y."/>
            <person name="Nagasaki H."/>
            <person name="Nagata Y."/>
            <person name="Naito S."/>
            <person name="Nakashima M."/>
            <person name="Nakama Y."/>
            <person name="Nakamichi Y."/>
            <person name="Nakamura M."/>
            <person name="Meguro A."/>
            <person name="Negishi M."/>
            <person name="Ohta I."/>
            <person name="Ohta T."/>
            <person name="Okamoto M."/>
            <person name="Ono N."/>
            <person name="Saji S."/>
            <person name="Sakaguchi M."/>
            <person name="Sakai K."/>
            <person name="Shibata M."/>
            <person name="Shimokawa T."/>
            <person name="Song J."/>
            <person name="Takazaki Y."/>
            <person name="Terasawa K."/>
            <person name="Tsugane M."/>
            <person name="Tsuji K."/>
            <person name="Ueda S."/>
            <person name="Waki K."/>
            <person name="Yamagata H."/>
            <person name="Yamamoto M."/>
            <person name="Yamamoto S."/>
            <person name="Yamane H."/>
            <person name="Yoshiki S."/>
            <person name="Yoshihara R."/>
            <person name="Yukawa K."/>
            <person name="Zhong H."/>
            <person name="Yano M."/>
            <person name="Yuan Q."/>
            <person name="Ouyang S."/>
            <person name="Liu J."/>
            <person name="Jones K.M."/>
            <person name="Gansberger K."/>
            <person name="Moffat K."/>
            <person name="Hill J."/>
            <person name="Bera J."/>
            <person name="Fadrosh D."/>
            <person name="Jin S."/>
            <person name="Johri S."/>
            <person name="Kim M."/>
            <person name="Overton L."/>
            <person name="Reardon M."/>
            <person name="Tsitrin T."/>
            <person name="Vuong H."/>
            <person name="Weaver B."/>
            <person name="Ciecko A."/>
            <person name="Tallon L."/>
            <person name="Jackson J."/>
            <person name="Pai G."/>
            <person name="Aken S.V."/>
            <person name="Utterback T."/>
            <person name="Reidmuller S."/>
            <person name="Feldblyum T."/>
            <person name="Hsiao J."/>
            <person name="Zismann V."/>
            <person name="Iobst S."/>
            <person name="de Vazeille A.R."/>
            <person name="Buell C.R."/>
            <person name="Ying K."/>
            <person name="Li Y."/>
            <person name="Lu T."/>
            <person name="Huang Y."/>
            <person name="Zhao Q."/>
            <person name="Feng Q."/>
            <person name="Zhang L."/>
            <person name="Zhu J."/>
            <person name="Weng Q."/>
            <person name="Mu J."/>
            <person name="Lu Y."/>
            <person name="Fan D."/>
            <person name="Liu Y."/>
            <person name="Guan J."/>
            <person name="Zhang Y."/>
            <person name="Yu S."/>
            <person name="Liu X."/>
            <person name="Zhang Y."/>
            <person name="Hong G."/>
            <person name="Han B."/>
            <person name="Choisne N."/>
            <person name="Demange N."/>
            <person name="Orjeda G."/>
            <person name="Samain S."/>
            <person name="Cattolico L."/>
            <person name="Pelletier E."/>
            <person name="Couloux A."/>
            <person name="Segurens B."/>
            <person name="Wincker P."/>
            <person name="D'Hont A."/>
            <person name="Scarpelli C."/>
            <person name="Weissenbach J."/>
            <person name="Salanoubat M."/>
            <person name="Quetier F."/>
            <person name="Yu Y."/>
            <person name="Kim H.R."/>
            <person name="Rambo T."/>
            <person name="Currie J."/>
            <person name="Collura K."/>
            <person name="Luo M."/>
            <person name="Yang T."/>
            <person name="Ammiraju J.S.S."/>
            <person name="Engler F."/>
            <person name="Soderlund C."/>
            <person name="Wing R.A."/>
            <person name="Palmer L.E."/>
            <person name="de la Bastide M."/>
            <person name="Spiegel L."/>
            <person name="Nascimento L."/>
            <person name="Zutavern T."/>
            <person name="O'Shaughnessy A."/>
            <person name="Dike S."/>
            <person name="Dedhia N."/>
            <person name="Preston R."/>
            <person name="Balija V."/>
            <person name="McCombie W.R."/>
            <person name="Chow T."/>
            <person name="Chen H."/>
            <person name="Chung M."/>
            <person name="Chen C."/>
            <person name="Shaw J."/>
            <person name="Wu H."/>
            <person name="Hsiao K."/>
            <person name="Chao Y."/>
            <person name="Chu M."/>
            <person name="Cheng C."/>
            <person name="Hour A."/>
            <person name="Lee P."/>
            <person name="Lin S."/>
            <person name="Lin Y."/>
            <person name="Liou J."/>
            <person name="Liu S."/>
            <person name="Hsing Y."/>
            <person name="Raghuvanshi S."/>
            <person name="Mohanty A."/>
            <person name="Bharti A.K."/>
            <person name="Gaur A."/>
            <person name="Gupta V."/>
            <person name="Kumar D."/>
            <person name="Ravi V."/>
            <person name="Vij S."/>
            <person name="Kapur A."/>
            <person name="Khurana P."/>
            <person name="Khurana P."/>
            <person name="Khurana J.P."/>
            <person name="Tyagi A.K."/>
            <person name="Gaikwad K."/>
            <person name="Singh A."/>
            <person name="Dalal V."/>
            <person name="Srivastava S."/>
            <person name="Dixit A."/>
            <person name="Pal A.K."/>
            <person name="Ghazi I.A."/>
            <person name="Yadav M."/>
            <person name="Pandit A."/>
            <person name="Bhargava A."/>
            <person name="Sureshbabu K."/>
            <person name="Batra K."/>
            <person name="Sharma T.R."/>
            <person name="Mohapatra T."/>
            <person name="Singh N.K."/>
            <person name="Messing J."/>
            <person name="Nelson A.B."/>
            <person name="Fuks G."/>
            <person name="Kavchok S."/>
            <person name="Keizer G."/>
            <person name="Linton E."/>
            <person name="Llaca V."/>
            <person name="Song R."/>
            <person name="Tanyolac B."/>
            <person name="Young S."/>
            <person name="Ho-Il K."/>
            <person name="Hahn J.H."/>
            <person name="Sangsakoo G."/>
            <person name="Vanavichit A."/>
            <person name="de Mattos Luiz.A.T."/>
            <person name="Zimmer P.D."/>
            <person name="Malone G."/>
            <person name="Dellagostin O."/>
            <person name="de Oliveira A.C."/>
            <person name="Bevan M."/>
            <person name="Bancroft I."/>
            <person name="Minx P."/>
            <person name="Cordum H."/>
            <person name="Wilson R."/>
            <person name="Cheng Z."/>
            <person name="Jin W."/>
            <person name="Jiang J."/>
            <person name="Leong S.A."/>
            <person name="Iwama H."/>
            <person name="Gojobori T."/>
            <person name="Itoh T."/>
            <person name="Niimura Y."/>
            <person name="Fujii Y."/>
            <person name="Habara T."/>
            <person name="Sakai H."/>
            <person name="Sato Y."/>
            <person name="Wilson G."/>
            <person name="Kumar K."/>
            <person name="McCouch S."/>
            <person name="Juretic N."/>
            <person name="Hoen D."/>
            <person name="Wright S."/>
            <person name="Bruskiewich R."/>
            <person name="Bureau T."/>
            <person name="Miyao A."/>
            <person name="Hirochika H."/>
            <person name="Nishikawa T."/>
            <person name="Kadowaki K."/>
            <person name="Sugiura M."/>
            <person name="Burr B."/>
            <person name="Sasaki T."/>
        </authorList>
    </citation>
    <scope>NUCLEOTIDE SEQUENCE [LARGE SCALE GENOMIC DNA]</scope>
    <source>
        <strain evidence="3">cv. Nipponbare</strain>
    </source>
</reference>
<feature type="compositionally biased region" description="Gly residues" evidence="1">
    <location>
        <begin position="19"/>
        <end position="38"/>
    </location>
</feature>
<feature type="compositionally biased region" description="Low complexity" evidence="1">
    <location>
        <begin position="112"/>
        <end position="134"/>
    </location>
</feature>
<reference evidence="2 3" key="3">
    <citation type="journal article" date="2013" name="Rice">
        <title>Improvement of the Oryza sativa Nipponbare reference genome using next generation sequence and optical map data.</title>
        <authorList>
            <person name="Kawahara Y."/>
            <person name="de la Bastide M."/>
            <person name="Hamilton J.P."/>
            <person name="Kanamori H."/>
            <person name="McCombie W.R."/>
            <person name="Ouyang S."/>
            <person name="Schwartz D.C."/>
            <person name="Tanaka T."/>
            <person name="Wu J."/>
            <person name="Zhou S."/>
            <person name="Childs K.L."/>
            <person name="Davidson R.M."/>
            <person name="Lin H."/>
            <person name="Quesada-Ocampo L."/>
            <person name="Vaillancourt B."/>
            <person name="Sakai H."/>
            <person name="Lee S.S."/>
            <person name="Kim J."/>
            <person name="Numa H."/>
            <person name="Itoh T."/>
            <person name="Buell C.R."/>
            <person name="Matsumoto T."/>
        </authorList>
    </citation>
    <scope>NUCLEOTIDE SEQUENCE [LARGE SCALE GENOMIC DNA]</scope>
    <source>
        <strain evidence="3">cv. Nipponbare</strain>
    </source>
</reference>
<evidence type="ECO:0000256" key="1">
    <source>
        <dbReference type="SAM" id="MobiDB-lite"/>
    </source>
</evidence>
<evidence type="ECO:0000313" key="3">
    <source>
        <dbReference type="Proteomes" id="UP000059680"/>
    </source>
</evidence>
<dbReference type="EMBL" id="AP014963">
    <property type="protein sequence ID" value="BAT02183.1"/>
    <property type="molecule type" value="Genomic_DNA"/>
</dbReference>
<organism evidence="2 3">
    <name type="scientific">Oryza sativa subsp. japonica</name>
    <name type="common">Rice</name>
    <dbReference type="NCBI Taxonomy" id="39947"/>
    <lineage>
        <taxon>Eukaryota</taxon>
        <taxon>Viridiplantae</taxon>
        <taxon>Streptophyta</taxon>
        <taxon>Embryophyta</taxon>
        <taxon>Tracheophyta</taxon>
        <taxon>Spermatophyta</taxon>
        <taxon>Magnoliopsida</taxon>
        <taxon>Liliopsida</taxon>
        <taxon>Poales</taxon>
        <taxon>Poaceae</taxon>
        <taxon>BOP clade</taxon>
        <taxon>Oryzoideae</taxon>
        <taxon>Oryzeae</taxon>
        <taxon>Oryzinae</taxon>
        <taxon>Oryza</taxon>
        <taxon>Oryza sativa</taxon>
    </lineage>
</organism>
<feature type="region of interest" description="Disordered" evidence="1">
    <location>
        <begin position="92"/>
        <end position="134"/>
    </location>
</feature>
<feature type="region of interest" description="Disordered" evidence="1">
    <location>
        <begin position="1"/>
        <end position="46"/>
    </location>
</feature>
<dbReference type="AlphaFoldDB" id="A0A0P0X7L7"/>
<accession>A0A0P0X7L7</accession>
<protein>
    <submittedName>
        <fullName evidence="2">Os07g0566150 protein</fullName>
    </submittedName>
</protein>
<sequence>MSSRSAARGGVPRPRRPSSGGGGGGSNTPRPGGGGGVFPGRAEGFNWWGAGGRAAAAASTAPLARRQACGRAGRASAMARVPTGNREVVRRALSPPATRSRGAGALRRWSFRPAPSRLRNASSSPSSPASPRSP</sequence>
<dbReference type="eggNOG" id="ENOG502R5UP">
    <property type="taxonomic scope" value="Eukaryota"/>
</dbReference>
<reference evidence="2 3" key="2">
    <citation type="journal article" date="2013" name="Plant Cell Physiol.">
        <title>Rice Annotation Project Database (RAP-DB): an integrative and interactive database for rice genomics.</title>
        <authorList>
            <person name="Sakai H."/>
            <person name="Lee S.S."/>
            <person name="Tanaka T."/>
            <person name="Numa H."/>
            <person name="Kim J."/>
            <person name="Kawahara Y."/>
            <person name="Wakimoto H."/>
            <person name="Yang C.C."/>
            <person name="Iwamoto M."/>
            <person name="Abe T."/>
            <person name="Yamada Y."/>
            <person name="Muto A."/>
            <person name="Inokuchi H."/>
            <person name="Ikemura T."/>
            <person name="Matsumoto T."/>
            <person name="Sasaki T."/>
            <person name="Itoh T."/>
        </authorList>
    </citation>
    <scope>NUCLEOTIDE SEQUENCE [LARGE SCALE GENOMIC DNA]</scope>
    <source>
        <strain evidence="3">cv. Nipponbare</strain>
    </source>
</reference>
<dbReference type="Proteomes" id="UP000059680">
    <property type="component" value="Chromosome 7"/>
</dbReference>
<proteinExistence type="predicted"/>
<dbReference type="Gramene" id="Os07t0566150-00">
    <property type="protein sequence ID" value="Os07t0566150-00"/>
    <property type="gene ID" value="Os07g0566150"/>
</dbReference>
<keyword evidence="3" id="KW-1185">Reference proteome</keyword>
<dbReference type="OMA" id="RAGPECN"/>
<dbReference type="PaxDb" id="39947-A0A0P0X7L7"/>
<dbReference type="OrthoDB" id="696883at2759"/>
<evidence type="ECO:0000313" key="2">
    <source>
        <dbReference type="EMBL" id="BAT02183.1"/>
    </source>
</evidence>
<name>A0A0P0X7L7_ORYSJ</name>